<organism evidence="2 3">
    <name type="scientific">Shewanella eurypsychrophilus</name>
    <dbReference type="NCBI Taxonomy" id="2593656"/>
    <lineage>
        <taxon>Bacteria</taxon>
        <taxon>Pseudomonadati</taxon>
        <taxon>Pseudomonadota</taxon>
        <taxon>Gammaproteobacteria</taxon>
        <taxon>Alteromonadales</taxon>
        <taxon>Shewanellaceae</taxon>
        <taxon>Shewanella</taxon>
    </lineage>
</organism>
<gene>
    <name evidence="2" type="ORF">FM038_012275</name>
</gene>
<keyword evidence="1" id="KW-1133">Transmembrane helix</keyword>
<dbReference type="Proteomes" id="UP000316416">
    <property type="component" value="Chromosome"/>
</dbReference>
<reference evidence="2" key="1">
    <citation type="submission" date="2021-07" db="EMBL/GenBank/DDBJ databases">
        <title>Shewanella sp. YLB-07 whole genome sequence.</title>
        <authorList>
            <person name="Yu L."/>
        </authorList>
    </citation>
    <scope>NUCLEOTIDE SEQUENCE</scope>
    <source>
        <strain evidence="2">YLB-08</strain>
    </source>
</reference>
<accession>A0ABX6V672</accession>
<protein>
    <submittedName>
        <fullName evidence="2">PepSY domain-containing protein</fullName>
    </submittedName>
</protein>
<evidence type="ECO:0000256" key="1">
    <source>
        <dbReference type="SAM" id="Phobius"/>
    </source>
</evidence>
<feature type="transmembrane region" description="Helical" evidence="1">
    <location>
        <begin position="175"/>
        <end position="197"/>
    </location>
</feature>
<keyword evidence="1" id="KW-0812">Transmembrane</keyword>
<name>A0ABX6V672_9GAMM</name>
<evidence type="ECO:0000313" key="2">
    <source>
        <dbReference type="EMBL" id="QPG58131.1"/>
    </source>
</evidence>
<dbReference type="RefSeq" id="WP_142874964.1">
    <property type="nucleotide sequence ID" value="NZ_CP045503.2"/>
</dbReference>
<evidence type="ECO:0000313" key="3">
    <source>
        <dbReference type="Proteomes" id="UP000316416"/>
    </source>
</evidence>
<dbReference type="EMBL" id="CP045503">
    <property type="protein sequence ID" value="QPG58131.1"/>
    <property type="molecule type" value="Genomic_DNA"/>
</dbReference>
<dbReference type="Pfam" id="PF03929">
    <property type="entry name" value="PepSY_TM"/>
    <property type="match status" value="1"/>
</dbReference>
<dbReference type="PANTHER" id="PTHR34219">
    <property type="entry name" value="IRON-REGULATED INNER MEMBRANE PROTEIN-RELATED"/>
    <property type="match status" value="1"/>
</dbReference>
<keyword evidence="1" id="KW-0472">Membrane</keyword>
<sequence length="366" mass="41023">MTKIFKLIHNWVGFFISLIMLVVLTTGIYLGSVDLLKRFDDKGQVFSALSNEQKAGIAAKALSNYPDATGVKLPTEMSPYVETYSRQQSTFLTTELEELGTQVKSDNEVWRFIFFFHRNFQLSDPGKHVNAISSILATVIMFIGLYLWWLIRRGFKWKHTIPKNSKNSALIKSHIQLGLIFSIPLLIMAISGAYITYGPRGGATLDDNRAKPVMGQANDWQSQILAAQKLWPDAELVSVSKPRRPQPDSLIYSLNFNASNVFALQQADTIKIDFETGQLYSAITFAERGIKGQAIYSARFLHDGARMPTWYLLMLIISSIVGTAMVSFALLTFVRKEFIGRRAKKQSKAKTVGSAETATFGLGKQR</sequence>
<feature type="transmembrane region" description="Helical" evidence="1">
    <location>
        <begin position="310"/>
        <end position="334"/>
    </location>
</feature>
<feature type="transmembrane region" description="Helical" evidence="1">
    <location>
        <begin position="131"/>
        <end position="151"/>
    </location>
</feature>
<proteinExistence type="predicted"/>
<feature type="transmembrane region" description="Helical" evidence="1">
    <location>
        <begin position="12"/>
        <end position="31"/>
    </location>
</feature>
<dbReference type="PANTHER" id="PTHR34219:SF6">
    <property type="entry name" value="BLR3280 PROTEIN"/>
    <property type="match status" value="1"/>
</dbReference>
<dbReference type="InterPro" id="IPR005625">
    <property type="entry name" value="PepSY-ass_TM"/>
</dbReference>
<keyword evidence="3" id="KW-1185">Reference proteome</keyword>